<accession>A0A3E0HIL0</accession>
<dbReference type="Pfam" id="PF04909">
    <property type="entry name" value="Amidohydro_2"/>
    <property type="match status" value="1"/>
</dbReference>
<dbReference type="SUPFAM" id="SSF51556">
    <property type="entry name" value="Metallo-dependent hydrolases"/>
    <property type="match status" value="1"/>
</dbReference>
<dbReference type="PANTHER" id="PTHR35563">
    <property type="entry name" value="BARREL METAL-DEPENDENT HYDROLASE, PUTATIVE (AFU_ORTHOLOGUE AFUA_1G16240)-RELATED"/>
    <property type="match status" value="1"/>
</dbReference>
<feature type="domain" description="Amidohydrolase-related" evidence="1">
    <location>
        <begin position="29"/>
        <end position="288"/>
    </location>
</feature>
<dbReference type="InterPro" id="IPR006680">
    <property type="entry name" value="Amidohydro-rel"/>
</dbReference>
<name>A0A3E0HIL0_9PSEU</name>
<dbReference type="OrthoDB" id="5450317at2"/>
<dbReference type="EMBL" id="QUNO01000007">
    <property type="protein sequence ID" value="REH46329.1"/>
    <property type="molecule type" value="Genomic_DNA"/>
</dbReference>
<dbReference type="RefSeq" id="WP_116176428.1">
    <property type="nucleotide sequence ID" value="NZ_CP144375.1"/>
</dbReference>
<dbReference type="PANTHER" id="PTHR35563:SF2">
    <property type="entry name" value="BARREL METAL-DEPENDENT HYDROLASE, PUTATIVE (AFU_ORTHOLOGUE AFUA_1G16240)-RELATED"/>
    <property type="match status" value="1"/>
</dbReference>
<keyword evidence="2" id="KW-0378">Hydrolase</keyword>
<reference evidence="2 3" key="1">
    <citation type="submission" date="2018-08" db="EMBL/GenBank/DDBJ databases">
        <title>Genomic Encyclopedia of Archaeal and Bacterial Type Strains, Phase II (KMG-II): from individual species to whole genera.</title>
        <authorList>
            <person name="Goeker M."/>
        </authorList>
    </citation>
    <scope>NUCLEOTIDE SEQUENCE [LARGE SCALE GENOMIC DNA]</scope>
    <source>
        <strain evidence="2 3">DSM 45791</strain>
    </source>
</reference>
<proteinExistence type="predicted"/>
<dbReference type="Proteomes" id="UP000256269">
    <property type="component" value="Unassembled WGS sequence"/>
</dbReference>
<protein>
    <submittedName>
        <fullName evidence="2">Putative TIM-barrel fold metal-dependent hydrolase</fullName>
    </submittedName>
</protein>
<evidence type="ECO:0000259" key="1">
    <source>
        <dbReference type="Pfam" id="PF04909"/>
    </source>
</evidence>
<keyword evidence="3" id="KW-1185">Reference proteome</keyword>
<evidence type="ECO:0000313" key="3">
    <source>
        <dbReference type="Proteomes" id="UP000256269"/>
    </source>
</evidence>
<dbReference type="InterPro" id="IPR052358">
    <property type="entry name" value="Aro_Compnd_Degr_Hydrolases"/>
</dbReference>
<dbReference type="Gene3D" id="3.20.20.140">
    <property type="entry name" value="Metal-dependent hydrolases"/>
    <property type="match status" value="1"/>
</dbReference>
<dbReference type="AlphaFoldDB" id="A0A3E0HIL0"/>
<dbReference type="GO" id="GO:0016787">
    <property type="term" value="F:hydrolase activity"/>
    <property type="evidence" value="ECO:0007669"/>
    <property type="project" value="UniProtKB-KW"/>
</dbReference>
<sequence length="290" mass="32163">MRPAFAQTLPMRPADTNAKPAFTVPAGSCDAHFHVFEPGYTHVPDPLYTFPDATLRQYRQVLDWLGIDRAVLVQPTYYGTDNRLLLDVLASDPTRLRGVVQVEDDVSDEVLNGYHEAGVRAIRLDLFSRADQPLDDIIAHIRTVAERTRPRGWHLQFYSPGPVVRALLPFLADFEDTVVIDHMGYLKESDGLTAKDADRLLSVVDGGSCYVKLSGPYRVAGGKPLSSVGPLGRALVAARPDRLVWGSDWPHLPNGQRDTGELLNLLADWADDAARRQILVDNPARLFFAN</sequence>
<dbReference type="InterPro" id="IPR032466">
    <property type="entry name" value="Metal_Hydrolase"/>
</dbReference>
<gene>
    <name evidence="2" type="ORF">BCF44_107462</name>
</gene>
<comment type="caution">
    <text evidence="2">The sequence shown here is derived from an EMBL/GenBank/DDBJ whole genome shotgun (WGS) entry which is preliminary data.</text>
</comment>
<organism evidence="2 3">
    <name type="scientific">Kutzneria buriramensis</name>
    <dbReference type="NCBI Taxonomy" id="1045776"/>
    <lineage>
        <taxon>Bacteria</taxon>
        <taxon>Bacillati</taxon>
        <taxon>Actinomycetota</taxon>
        <taxon>Actinomycetes</taxon>
        <taxon>Pseudonocardiales</taxon>
        <taxon>Pseudonocardiaceae</taxon>
        <taxon>Kutzneria</taxon>
    </lineage>
</organism>
<evidence type="ECO:0000313" key="2">
    <source>
        <dbReference type="EMBL" id="REH46329.1"/>
    </source>
</evidence>